<evidence type="ECO:0000313" key="4">
    <source>
        <dbReference type="Proteomes" id="UP000078396"/>
    </source>
</evidence>
<reference evidence="3 4" key="1">
    <citation type="submission" date="2016-04" db="EMBL/GenBank/DDBJ databases">
        <title>Draft Genome Sequences of Staphylococcus capitis Strain H36, S. capitis Strain H65, S. cohnii Strain H62, S. hominis Strain H69, Mycobacterium iranicum Strain H39, Plantibacter sp. Strain H53, Pseudomonas oryzihabitans Strain H72, and Microbacterium sp. Strain H83, isolated from residential settings.</title>
        <authorList>
            <person name="Lymperopoulou D."/>
            <person name="Adams R.I."/>
            <person name="Lindow S."/>
            <person name="Coil D.A."/>
            <person name="Jospin G."/>
            <person name="Eisen J.A."/>
        </authorList>
    </citation>
    <scope>NUCLEOTIDE SEQUENCE [LARGE SCALE GENOMIC DNA]</scope>
    <source>
        <strain evidence="3 4">H39</strain>
    </source>
</reference>
<evidence type="ECO:0000256" key="2">
    <source>
        <dbReference type="ARBA" id="ARBA00022679"/>
    </source>
</evidence>
<dbReference type="PANTHER" id="PTHR23416">
    <property type="entry name" value="SIALIC ACID SYNTHASE-RELATED"/>
    <property type="match status" value="1"/>
</dbReference>
<dbReference type="AlphaFoldDB" id="A0A178LWG2"/>
<sequence>MHKTAQIYRWRDLRNGPGISIGAGTIVGTDCTLDGRLGISIGRSVNISSEVAFWTLQHDKDSPSFATRGGPITVGDRAWVSFRAVILPNVSIGEGAVIAAGAVVTKDVPAYTVVGGIPARRIGERSRDVDYEWTDSRVRAPWFV</sequence>
<dbReference type="GO" id="GO:0008374">
    <property type="term" value="F:O-acyltransferase activity"/>
    <property type="evidence" value="ECO:0007669"/>
    <property type="project" value="TreeGrafter"/>
</dbReference>
<accession>A0A178LWG2</accession>
<dbReference type="EMBL" id="LWCS01000022">
    <property type="protein sequence ID" value="OAN38170.1"/>
    <property type="molecule type" value="Genomic_DNA"/>
</dbReference>
<comment type="similarity">
    <text evidence="1">Belongs to the transferase hexapeptide repeat family.</text>
</comment>
<protein>
    <recommendedName>
        <fullName evidence="5">Acetyltransferase</fullName>
    </recommendedName>
</protein>
<dbReference type="CDD" id="cd04647">
    <property type="entry name" value="LbH_MAT_like"/>
    <property type="match status" value="1"/>
</dbReference>
<gene>
    <name evidence="3" type="ORF">A4X20_19900</name>
</gene>
<name>A0A178LWG2_MYCIR</name>
<dbReference type="Gene3D" id="2.160.10.10">
    <property type="entry name" value="Hexapeptide repeat proteins"/>
    <property type="match status" value="1"/>
</dbReference>
<organism evidence="3 4">
    <name type="scientific">Mycolicibacterium iranicum</name>
    <name type="common">Mycobacterium iranicum</name>
    <dbReference type="NCBI Taxonomy" id="912594"/>
    <lineage>
        <taxon>Bacteria</taxon>
        <taxon>Bacillati</taxon>
        <taxon>Actinomycetota</taxon>
        <taxon>Actinomycetes</taxon>
        <taxon>Mycobacteriales</taxon>
        <taxon>Mycobacteriaceae</taxon>
        <taxon>Mycolicibacterium</taxon>
    </lineage>
</organism>
<evidence type="ECO:0000313" key="3">
    <source>
        <dbReference type="EMBL" id="OAN38170.1"/>
    </source>
</evidence>
<dbReference type="InterPro" id="IPR011004">
    <property type="entry name" value="Trimer_LpxA-like_sf"/>
</dbReference>
<dbReference type="InterPro" id="IPR001451">
    <property type="entry name" value="Hexapep"/>
</dbReference>
<dbReference type="PANTHER" id="PTHR23416:SF23">
    <property type="entry name" value="ACETYLTRANSFERASE C18B11.09C-RELATED"/>
    <property type="match status" value="1"/>
</dbReference>
<dbReference type="Proteomes" id="UP000078396">
    <property type="component" value="Unassembled WGS sequence"/>
</dbReference>
<proteinExistence type="inferred from homology"/>
<keyword evidence="2" id="KW-0808">Transferase</keyword>
<dbReference type="Pfam" id="PF00132">
    <property type="entry name" value="Hexapep"/>
    <property type="match status" value="1"/>
</dbReference>
<comment type="caution">
    <text evidence="3">The sequence shown here is derived from an EMBL/GenBank/DDBJ whole genome shotgun (WGS) entry which is preliminary data.</text>
</comment>
<dbReference type="InterPro" id="IPR051159">
    <property type="entry name" value="Hexapeptide_acetyltransf"/>
</dbReference>
<dbReference type="GO" id="GO:0005829">
    <property type="term" value="C:cytosol"/>
    <property type="evidence" value="ECO:0007669"/>
    <property type="project" value="TreeGrafter"/>
</dbReference>
<evidence type="ECO:0008006" key="5">
    <source>
        <dbReference type="Google" id="ProtNLM"/>
    </source>
</evidence>
<evidence type="ECO:0000256" key="1">
    <source>
        <dbReference type="ARBA" id="ARBA00007274"/>
    </source>
</evidence>
<dbReference type="SUPFAM" id="SSF51161">
    <property type="entry name" value="Trimeric LpxA-like enzymes"/>
    <property type="match status" value="1"/>
</dbReference>